<proteinExistence type="predicted"/>
<comment type="caution">
    <text evidence="2">The sequence shown here is derived from an EMBL/GenBank/DDBJ whole genome shotgun (WGS) entry which is preliminary data.</text>
</comment>
<dbReference type="EMBL" id="SNRY01001765">
    <property type="protein sequence ID" value="KAA6328741.1"/>
    <property type="molecule type" value="Genomic_DNA"/>
</dbReference>
<sequence>MKQHIIIKLILPVFYVLFAVGISAQDIRSTYFLKGTSLNHRMNPAFVSEYNYVSIPVLGNIYINTQANVGLSNFIYKYNKPPYGLTTFLNESVDGKSFLNKLHDNNKIDINFNTTILSTGFHAWGGFNTVELGLKSSVSLNLPYTLFDFMKSGMKKETGNNYHIKDFSVLHWVGYLIFTPKVLISQYIRCTRITP</sequence>
<feature type="domain" description="DUF5723" evidence="1">
    <location>
        <begin position="44"/>
        <end position="169"/>
    </location>
</feature>
<evidence type="ECO:0000313" key="2">
    <source>
        <dbReference type="EMBL" id="KAA6328741.1"/>
    </source>
</evidence>
<reference evidence="2" key="1">
    <citation type="submission" date="2019-03" db="EMBL/GenBank/DDBJ databases">
        <title>Single cell metagenomics reveals metabolic interactions within the superorganism composed of flagellate Streblomastix strix and complex community of Bacteroidetes bacteria on its surface.</title>
        <authorList>
            <person name="Treitli S.C."/>
            <person name="Kolisko M."/>
            <person name="Husnik F."/>
            <person name="Keeling P."/>
            <person name="Hampl V."/>
        </authorList>
    </citation>
    <scope>NUCLEOTIDE SEQUENCE</scope>
    <source>
        <strain evidence="2">STM</strain>
    </source>
</reference>
<evidence type="ECO:0000259" key="1">
    <source>
        <dbReference type="Pfam" id="PF18990"/>
    </source>
</evidence>
<dbReference type="Pfam" id="PF18990">
    <property type="entry name" value="DUF5723"/>
    <property type="match status" value="1"/>
</dbReference>
<name>A0A5J4R6L0_9ZZZZ</name>
<gene>
    <name evidence="2" type="ORF">EZS27_022391</name>
</gene>
<organism evidence="2">
    <name type="scientific">termite gut metagenome</name>
    <dbReference type="NCBI Taxonomy" id="433724"/>
    <lineage>
        <taxon>unclassified sequences</taxon>
        <taxon>metagenomes</taxon>
        <taxon>organismal metagenomes</taxon>
    </lineage>
</organism>
<dbReference type="AlphaFoldDB" id="A0A5J4R6L0"/>
<protein>
    <recommendedName>
        <fullName evidence="1">DUF5723 domain-containing protein</fullName>
    </recommendedName>
</protein>
<accession>A0A5J4R6L0</accession>
<dbReference type="InterPro" id="IPR043781">
    <property type="entry name" value="DUF5723"/>
</dbReference>